<feature type="region of interest" description="Disordered" evidence="1">
    <location>
        <begin position="51"/>
        <end position="95"/>
    </location>
</feature>
<organism evidence="3 4">
    <name type="scientific">Zea mays</name>
    <name type="common">Maize</name>
    <dbReference type="NCBI Taxonomy" id="4577"/>
    <lineage>
        <taxon>Eukaryota</taxon>
        <taxon>Viridiplantae</taxon>
        <taxon>Streptophyta</taxon>
        <taxon>Embryophyta</taxon>
        <taxon>Tracheophyta</taxon>
        <taxon>Spermatophyta</taxon>
        <taxon>Magnoliopsida</taxon>
        <taxon>Liliopsida</taxon>
        <taxon>Poales</taxon>
        <taxon>Poaceae</taxon>
        <taxon>PACMAD clade</taxon>
        <taxon>Panicoideae</taxon>
        <taxon>Andropogonodae</taxon>
        <taxon>Andropogoneae</taxon>
        <taxon>Tripsacinae</taxon>
        <taxon>Zea</taxon>
    </lineage>
</organism>
<proteinExistence type="predicted"/>
<keyword evidence="2" id="KW-0812">Transmembrane</keyword>
<feature type="compositionally biased region" description="Basic and acidic residues" evidence="1">
    <location>
        <begin position="51"/>
        <end position="81"/>
    </location>
</feature>
<accession>A0A804NWA7</accession>
<reference evidence="3" key="2">
    <citation type="submission" date="2019-07" db="EMBL/GenBank/DDBJ databases">
        <authorList>
            <person name="Seetharam A."/>
            <person name="Woodhouse M."/>
            <person name="Cannon E."/>
        </authorList>
    </citation>
    <scope>NUCLEOTIDE SEQUENCE [LARGE SCALE GENOMIC DNA]</scope>
    <source>
        <strain evidence="3">cv. B73</strain>
    </source>
</reference>
<feature type="compositionally biased region" description="Basic and acidic residues" evidence="1">
    <location>
        <begin position="165"/>
        <end position="180"/>
    </location>
</feature>
<feature type="transmembrane region" description="Helical" evidence="2">
    <location>
        <begin position="286"/>
        <end position="311"/>
    </location>
</feature>
<dbReference type="EnsemblPlants" id="Zm00001eb191250_T001">
    <property type="protein sequence ID" value="Zm00001eb191250_P001"/>
    <property type="gene ID" value="Zm00001eb191250"/>
</dbReference>
<feature type="compositionally biased region" description="Basic residues" evidence="1">
    <location>
        <begin position="203"/>
        <end position="223"/>
    </location>
</feature>
<evidence type="ECO:0000256" key="2">
    <source>
        <dbReference type="SAM" id="Phobius"/>
    </source>
</evidence>
<protein>
    <submittedName>
        <fullName evidence="3">Uncharacterized protein</fullName>
    </submittedName>
</protein>
<evidence type="ECO:0000313" key="4">
    <source>
        <dbReference type="Proteomes" id="UP000007305"/>
    </source>
</evidence>
<dbReference type="InParanoid" id="A0A804NWA7"/>
<name>A0A804NWA7_MAIZE</name>
<keyword evidence="2" id="KW-0472">Membrane</keyword>
<feature type="compositionally biased region" description="Gly residues" evidence="1">
    <location>
        <begin position="135"/>
        <end position="159"/>
    </location>
</feature>
<dbReference type="Gramene" id="Zm00001eb191250_T001">
    <property type="protein sequence ID" value="Zm00001eb191250_P001"/>
    <property type="gene ID" value="Zm00001eb191250"/>
</dbReference>
<dbReference type="AlphaFoldDB" id="A0A804NWA7"/>
<dbReference type="Proteomes" id="UP000007305">
    <property type="component" value="Chromosome 4"/>
</dbReference>
<reference evidence="3" key="3">
    <citation type="submission" date="2021-05" db="UniProtKB">
        <authorList>
            <consortium name="EnsemblPlants"/>
        </authorList>
    </citation>
    <scope>IDENTIFICATION</scope>
    <source>
        <strain evidence="3">cv. B73</strain>
    </source>
</reference>
<feature type="region of interest" description="Disordered" evidence="1">
    <location>
        <begin position="116"/>
        <end position="233"/>
    </location>
</feature>
<evidence type="ECO:0000313" key="3">
    <source>
        <dbReference type="EnsemblPlants" id="Zm00001eb191250_P001"/>
    </source>
</evidence>
<keyword evidence="2" id="KW-1133">Transmembrane helix</keyword>
<reference evidence="4" key="1">
    <citation type="journal article" date="2009" name="Science">
        <title>The B73 maize genome: complexity, diversity, and dynamics.</title>
        <authorList>
            <person name="Schnable P.S."/>
            <person name="Ware D."/>
            <person name="Fulton R.S."/>
            <person name="Stein J.C."/>
            <person name="Wei F."/>
            <person name="Pasternak S."/>
            <person name="Liang C."/>
            <person name="Zhang J."/>
            <person name="Fulton L."/>
            <person name="Graves T.A."/>
            <person name="Minx P."/>
            <person name="Reily A.D."/>
            <person name="Courtney L."/>
            <person name="Kruchowski S.S."/>
            <person name="Tomlinson C."/>
            <person name="Strong C."/>
            <person name="Delehaunty K."/>
            <person name="Fronick C."/>
            <person name="Courtney B."/>
            <person name="Rock S.M."/>
            <person name="Belter E."/>
            <person name="Du F."/>
            <person name="Kim K."/>
            <person name="Abbott R.M."/>
            <person name="Cotton M."/>
            <person name="Levy A."/>
            <person name="Marchetto P."/>
            <person name="Ochoa K."/>
            <person name="Jackson S.M."/>
            <person name="Gillam B."/>
            <person name="Chen W."/>
            <person name="Yan L."/>
            <person name="Higginbotham J."/>
            <person name="Cardenas M."/>
            <person name="Waligorski J."/>
            <person name="Applebaum E."/>
            <person name="Phelps L."/>
            <person name="Falcone J."/>
            <person name="Kanchi K."/>
            <person name="Thane T."/>
            <person name="Scimone A."/>
            <person name="Thane N."/>
            <person name="Henke J."/>
            <person name="Wang T."/>
            <person name="Ruppert J."/>
            <person name="Shah N."/>
            <person name="Rotter K."/>
            <person name="Hodges J."/>
            <person name="Ingenthron E."/>
            <person name="Cordes M."/>
            <person name="Kohlberg S."/>
            <person name="Sgro J."/>
            <person name="Delgado B."/>
            <person name="Mead K."/>
            <person name="Chinwalla A."/>
            <person name="Leonard S."/>
            <person name="Crouse K."/>
            <person name="Collura K."/>
            <person name="Kudrna D."/>
            <person name="Currie J."/>
            <person name="He R."/>
            <person name="Angelova A."/>
            <person name="Rajasekar S."/>
            <person name="Mueller T."/>
            <person name="Lomeli R."/>
            <person name="Scara G."/>
            <person name="Ko A."/>
            <person name="Delaney K."/>
            <person name="Wissotski M."/>
            <person name="Lopez G."/>
            <person name="Campos D."/>
            <person name="Braidotti M."/>
            <person name="Ashley E."/>
            <person name="Golser W."/>
            <person name="Kim H."/>
            <person name="Lee S."/>
            <person name="Lin J."/>
            <person name="Dujmic Z."/>
            <person name="Kim W."/>
            <person name="Talag J."/>
            <person name="Zuccolo A."/>
            <person name="Fan C."/>
            <person name="Sebastian A."/>
            <person name="Kramer M."/>
            <person name="Spiegel L."/>
            <person name="Nascimento L."/>
            <person name="Zutavern T."/>
            <person name="Miller B."/>
            <person name="Ambroise C."/>
            <person name="Muller S."/>
            <person name="Spooner W."/>
            <person name="Narechania A."/>
            <person name="Ren L."/>
            <person name="Wei S."/>
            <person name="Kumari S."/>
            <person name="Faga B."/>
            <person name="Levy M.J."/>
            <person name="McMahan L."/>
            <person name="Van Buren P."/>
            <person name="Vaughn M.W."/>
            <person name="Ying K."/>
            <person name="Yeh C.-T."/>
            <person name="Emrich S.J."/>
            <person name="Jia Y."/>
            <person name="Kalyanaraman A."/>
            <person name="Hsia A.-P."/>
            <person name="Barbazuk W.B."/>
            <person name="Baucom R.S."/>
            <person name="Brutnell T.P."/>
            <person name="Carpita N.C."/>
            <person name="Chaparro C."/>
            <person name="Chia J.-M."/>
            <person name="Deragon J.-M."/>
            <person name="Estill J.C."/>
            <person name="Fu Y."/>
            <person name="Jeddeloh J.A."/>
            <person name="Han Y."/>
            <person name="Lee H."/>
            <person name="Li P."/>
            <person name="Lisch D.R."/>
            <person name="Liu S."/>
            <person name="Liu Z."/>
            <person name="Nagel D.H."/>
            <person name="McCann M.C."/>
            <person name="SanMiguel P."/>
            <person name="Myers A.M."/>
            <person name="Nettleton D."/>
            <person name="Nguyen J."/>
            <person name="Penning B.W."/>
            <person name="Ponnala L."/>
            <person name="Schneider K.L."/>
            <person name="Schwartz D.C."/>
            <person name="Sharma A."/>
            <person name="Soderlund C."/>
            <person name="Springer N.M."/>
            <person name="Sun Q."/>
            <person name="Wang H."/>
            <person name="Waterman M."/>
            <person name="Westerman R."/>
            <person name="Wolfgruber T.K."/>
            <person name="Yang L."/>
            <person name="Yu Y."/>
            <person name="Zhang L."/>
            <person name="Zhou S."/>
            <person name="Zhu Q."/>
            <person name="Bennetzen J.L."/>
            <person name="Dawe R.K."/>
            <person name="Jiang J."/>
            <person name="Jiang N."/>
            <person name="Presting G.G."/>
            <person name="Wessler S.R."/>
            <person name="Aluru S."/>
            <person name="Martienssen R.A."/>
            <person name="Clifton S.W."/>
            <person name="McCombie W.R."/>
            <person name="Wing R.A."/>
            <person name="Wilson R.K."/>
        </authorList>
    </citation>
    <scope>NUCLEOTIDE SEQUENCE [LARGE SCALE GENOMIC DNA]</scope>
    <source>
        <strain evidence="4">cv. B73</strain>
    </source>
</reference>
<keyword evidence="4" id="KW-1185">Reference proteome</keyword>
<evidence type="ECO:0000256" key="1">
    <source>
        <dbReference type="SAM" id="MobiDB-lite"/>
    </source>
</evidence>
<sequence length="315" mass="32476">MRDLGAGEGPVAADEDGGRGEAVVHGVSLEVDVVERVADVGGELEARVPGRERGEGRVLGVPEEHGQRGRVRDELVGEEQRGAVGRRGGAEEARDGGVVAVAQHGEARGHVPGVAAERAAEDGGGVPAQRAAEGVGRGGGRGGGEAVRGGEVGGGGGEVLEGEEERQLREGVAERGERRRGGGHRGGGGGGVGRRRGEGGGRGRARRPAVPRRGCRSGRRHGGGRGGGGDGALGFAHPIRLGADHGRRPIGATTVHRPPPLVLVVSRSPRDWSAGPARRCREGKAAWSSFFAGWVSFSSMMIICYVSYITYNYIF</sequence>